<evidence type="ECO:0000313" key="2">
    <source>
        <dbReference type="EMBL" id="RZT87608.1"/>
    </source>
</evidence>
<proteinExistence type="predicted"/>
<comment type="caution">
    <text evidence="2">The sequence shown here is derived from an EMBL/GenBank/DDBJ whole genome shotgun (WGS) entry which is preliminary data.</text>
</comment>
<evidence type="ECO:0000256" key="1">
    <source>
        <dbReference type="SAM" id="MobiDB-lite"/>
    </source>
</evidence>
<dbReference type="SUPFAM" id="SSF53335">
    <property type="entry name" value="S-adenosyl-L-methionine-dependent methyltransferases"/>
    <property type="match status" value="1"/>
</dbReference>
<dbReference type="GO" id="GO:0008168">
    <property type="term" value="F:methyltransferase activity"/>
    <property type="evidence" value="ECO:0007669"/>
    <property type="project" value="UniProtKB-KW"/>
</dbReference>
<dbReference type="EMBL" id="SHKL01000001">
    <property type="protein sequence ID" value="RZT87608.1"/>
    <property type="molecule type" value="Genomic_DNA"/>
</dbReference>
<protein>
    <submittedName>
        <fullName evidence="2">S-adenosyl methyltransferase</fullName>
    </submittedName>
</protein>
<dbReference type="Pfam" id="PF04672">
    <property type="entry name" value="Methyltransf_19"/>
    <property type="match status" value="1"/>
</dbReference>
<feature type="region of interest" description="Disordered" evidence="1">
    <location>
        <begin position="1"/>
        <end position="21"/>
    </location>
</feature>
<organism evidence="2 3">
    <name type="scientific">Pseudonocardia sediminis</name>
    <dbReference type="NCBI Taxonomy" id="1397368"/>
    <lineage>
        <taxon>Bacteria</taxon>
        <taxon>Bacillati</taxon>
        <taxon>Actinomycetota</taxon>
        <taxon>Actinomycetes</taxon>
        <taxon>Pseudonocardiales</taxon>
        <taxon>Pseudonocardiaceae</taxon>
        <taxon>Pseudonocardia</taxon>
    </lineage>
</organism>
<keyword evidence="3" id="KW-1185">Reference proteome</keyword>
<dbReference type="GO" id="GO:0032259">
    <property type="term" value="P:methylation"/>
    <property type="evidence" value="ECO:0007669"/>
    <property type="project" value="UniProtKB-KW"/>
</dbReference>
<sequence>MSDTAAGGDDAADRPERVPAGVDITVPSPARIYDFMLGGSHNFAVDREVAARASASSPVAAEMAVANRAFLARAVRTLLDAGIRQFLDLGSGIPTVGSVHEIARAEDPESRVVYVDHDRIAVAHGEQVLRGDDRAIALLADVRAPATVLAKAAATGLLDLDRPLGLLLVTTLHYVGDDAGPASIMRRYRTTLAPGSHLVLTHLTDEIRADEVAHTVELMRPGPSPVFARDRAAITALFGDFTLLGPGLVPATRWRPEPGTDVADPPILAGVAVAPGT</sequence>
<name>A0A4Q7V2A3_PSEST</name>
<dbReference type="Proteomes" id="UP000291591">
    <property type="component" value="Unassembled WGS sequence"/>
</dbReference>
<accession>A0A4Q7V2A3</accession>
<dbReference type="InterPro" id="IPR029063">
    <property type="entry name" value="SAM-dependent_MTases_sf"/>
</dbReference>
<dbReference type="AlphaFoldDB" id="A0A4Q7V2A3"/>
<dbReference type="OrthoDB" id="3516042at2"/>
<evidence type="ECO:0000313" key="3">
    <source>
        <dbReference type="Proteomes" id="UP000291591"/>
    </source>
</evidence>
<dbReference type="PIRSF" id="PIRSF017393">
    <property type="entry name" value="MTase_SAV2177"/>
    <property type="match status" value="1"/>
</dbReference>
<keyword evidence="2" id="KW-0489">Methyltransferase</keyword>
<keyword evidence="2" id="KW-0808">Transferase</keyword>
<dbReference type="RefSeq" id="WP_130291733.1">
    <property type="nucleotide sequence ID" value="NZ_SHKL01000001.1"/>
</dbReference>
<dbReference type="InterPro" id="IPR006764">
    <property type="entry name" value="SAM_dep_MeTrfase_SAV2177_type"/>
</dbReference>
<dbReference type="Gene3D" id="3.40.50.150">
    <property type="entry name" value="Vaccinia Virus protein VP39"/>
    <property type="match status" value="1"/>
</dbReference>
<gene>
    <name evidence="2" type="ORF">EV383_4534</name>
</gene>
<reference evidence="2 3" key="1">
    <citation type="submission" date="2019-02" db="EMBL/GenBank/DDBJ databases">
        <title>Sequencing the genomes of 1000 actinobacteria strains.</title>
        <authorList>
            <person name="Klenk H.-P."/>
        </authorList>
    </citation>
    <scope>NUCLEOTIDE SEQUENCE [LARGE SCALE GENOMIC DNA]</scope>
    <source>
        <strain evidence="2 3">DSM 45779</strain>
    </source>
</reference>